<dbReference type="SUPFAM" id="SSF55031">
    <property type="entry name" value="Bacterial exopeptidase dimerisation domain"/>
    <property type="match status" value="1"/>
</dbReference>
<keyword evidence="7" id="KW-0732">Signal</keyword>
<dbReference type="InterPro" id="IPR001261">
    <property type="entry name" value="ArgE/DapE_CS"/>
</dbReference>
<evidence type="ECO:0000313" key="9">
    <source>
        <dbReference type="EMBL" id="PYI35945.1"/>
    </source>
</evidence>
<keyword evidence="3" id="KW-0645">Protease</keyword>
<keyword evidence="4" id="KW-0479">Metal-binding</keyword>
<dbReference type="Gene3D" id="3.40.630.10">
    <property type="entry name" value="Zn peptidases"/>
    <property type="match status" value="1"/>
</dbReference>
<name>A0A2V5IGU2_9EURO</name>
<dbReference type="GO" id="GO:0006508">
    <property type="term" value="P:proteolysis"/>
    <property type="evidence" value="ECO:0007669"/>
    <property type="project" value="UniProtKB-KW"/>
</dbReference>
<dbReference type="PANTHER" id="PTHR43808:SF8">
    <property type="entry name" value="PEPTIDASE M20 DIMERISATION DOMAIN-CONTAINING PROTEIN"/>
    <property type="match status" value="1"/>
</dbReference>
<dbReference type="EMBL" id="KZ825467">
    <property type="protein sequence ID" value="PYI35945.1"/>
    <property type="molecule type" value="Genomic_DNA"/>
</dbReference>
<dbReference type="InterPro" id="IPR050072">
    <property type="entry name" value="Peptidase_M20A"/>
</dbReference>
<dbReference type="InterPro" id="IPR036264">
    <property type="entry name" value="Bact_exopeptidase_dim_dom"/>
</dbReference>
<dbReference type="SUPFAM" id="SSF53187">
    <property type="entry name" value="Zn-dependent exopeptidases"/>
    <property type="match status" value="1"/>
</dbReference>
<dbReference type="Gene3D" id="3.30.70.360">
    <property type="match status" value="1"/>
</dbReference>
<keyword evidence="10" id="KW-1185">Reference proteome</keyword>
<keyword evidence="6" id="KW-0862">Zinc</keyword>
<sequence>MKALEVISIAALARLALASTQQPLFDPLPHNAIVSPNSEIELDPIITSSSLLSFHRDIVTIESISENEQEVGDFIIDFLLSYNLTVEKQVVTPKTATTKERFNIYAYAGDNRFPEILSTSHIDTVPPFIPYSLHLPAPNPHTGKFNRKDLLIAGRGTVDAKASVAALIFAVLDTLATDPTASIGILLDVGEEKSGVGMKHFSASELNPAPSSFHTVIFGEPTNGDLVQGHKGTLGFKVVARGKPAHSSYPWLGESAILSILPVLEHINSLQYIPPEEGGLLSGEVLGNSTLNIGTISGGEAANVVPAHAEATVSVRLAAGSPEETRRIIQAAVDEFTGGDGRVFLDFGIGGGNRTVGAPPQFFETDVAGFEVLAVNYGTDAFSLEIHDRADARKVKRYLYGPGRFEVTHGEKEAITVRELEDAVEGYTRLIAASL</sequence>
<comment type="similarity">
    <text evidence="2">Belongs to the peptidase M20A family.</text>
</comment>
<dbReference type="Pfam" id="PF01546">
    <property type="entry name" value="Peptidase_M20"/>
    <property type="match status" value="1"/>
</dbReference>
<evidence type="ECO:0000256" key="2">
    <source>
        <dbReference type="ARBA" id="ARBA00006247"/>
    </source>
</evidence>
<dbReference type="PANTHER" id="PTHR43808">
    <property type="entry name" value="ACETYLORNITHINE DEACETYLASE"/>
    <property type="match status" value="1"/>
</dbReference>
<dbReference type="InterPro" id="IPR011650">
    <property type="entry name" value="Peptidase_M20_dimer"/>
</dbReference>
<evidence type="ECO:0000256" key="6">
    <source>
        <dbReference type="ARBA" id="ARBA00022833"/>
    </source>
</evidence>
<evidence type="ECO:0000256" key="1">
    <source>
        <dbReference type="ARBA" id="ARBA00001947"/>
    </source>
</evidence>
<evidence type="ECO:0000259" key="8">
    <source>
        <dbReference type="Pfam" id="PF07687"/>
    </source>
</evidence>
<dbReference type="Pfam" id="PF07687">
    <property type="entry name" value="M20_dimer"/>
    <property type="match status" value="1"/>
</dbReference>
<evidence type="ECO:0000256" key="7">
    <source>
        <dbReference type="SAM" id="SignalP"/>
    </source>
</evidence>
<dbReference type="Proteomes" id="UP000248817">
    <property type="component" value="Unassembled WGS sequence"/>
</dbReference>
<keyword evidence="5" id="KW-0378">Hydrolase</keyword>
<dbReference type="GO" id="GO:0046872">
    <property type="term" value="F:metal ion binding"/>
    <property type="evidence" value="ECO:0007669"/>
    <property type="project" value="UniProtKB-KW"/>
</dbReference>
<accession>A0A2V5IGU2</accession>
<feature type="signal peptide" evidence="7">
    <location>
        <begin position="1"/>
        <end position="18"/>
    </location>
</feature>
<reference evidence="9 10" key="1">
    <citation type="submission" date="2018-02" db="EMBL/GenBank/DDBJ databases">
        <title>The genomes of Aspergillus section Nigri reveals drivers in fungal speciation.</title>
        <authorList>
            <consortium name="DOE Joint Genome Institute"/>
            <person name="Vesth T.C."/>
            <person name="Nybo J."/>
            <person name="Theobald S."/>
            <person name="Brandl J."/>
            <person name="Frisvad J.C."/>
            <person name="Nielsen K.F."/>
            <person name="Lyhne E.K."/>
            <person name="Kogle M.E."/>
            <person name="Kuo A."/>
            <person name="Riley R."/>
            <person name="Clum A."/>
            <person name="Nolan M."/>
            <person name="Lipzen A."/>
            <person name="Salamov A."/>
            <person name="Henrissat B."/>
            <person name="Wiebenga A."/>
            <person name="De vries R.P."/>
            <person name="Grigoriev I.V."/>
            <person name="Mortensen U.H."/>
            <person name="Andersen M.R."/>
            <person name="Baker S.E."/>
        </authorList>
    </citation>
    <scope>NUCLEOTIDE SEQUENCE [LARGE SCALE GENOMIC DNA]</scope>
    <source>
        <strain evidence="9 10">CBS 114.80</strain>
    </source>
</reference>
<protein>
    <submittedName>
        <fullName evidence="9">Putative acetylornithine deacetylase</fullName>
    </submittedName>
</protein>
<dbReference type="PROSITE" id="PS00759">
    <property type="entry name" value="ARGE_DAPE_CPG2_2"/>
    <property type="match status" value="1"/>
</dbReference>
<evidence type="ECO:0000313" key="10">
    <source>
        <dbReference type="Proteomes" id="UP000248817"/>
    </source>
</evidence>
<evidence type="ECO:0000256" key="4">
    <source>
        <dbReference type="ARBA" id="ARBA00022723"/>
    </source>
</evidence>
<dbReference type="GO" id="GO:0008233">
    <property type="term" value="F:peptidase activity"/>
    <property type="evidence" value="ECO:0007669"/>
    <property type="project" value="UniProtKB-KW"/>
</dbReference>
<feature type="domain" description="Peptidase M20 dimerisation" evidence="8">
    <location>
        <begin position="229"/>
        <end position="334"/>
    </location>
</feature>
<gene>
    <name evidence="9" type="ORF">BP00DRAFT_333298</name>
</gene>
<comment type="cofactor">
    <cofactor evidence="1">
        <name>Zn(2+)</name>
        <dbReference type="ChEBI" id="CHEBI:29105"/>
    </cofactor>
</comment>
<evidence type="ECO:0000256" key="5">
    <source>
        <dbReference type="ARBA" id="ARBA00022801"/>
    </source>
</evidence>
<feature type="chain" id="PRO_5016146653" evidence="7">
    <location>
        <begin position="19"/>
        <end position="435"/>
    </location>
</feature>
<proteinExistence type="inferred from homology"/>
<dbReference type="AlphaFoldDB" id="A0A2V5IGU2"/>
<evidence type="ECO:0000256" key="3">
    <source>
        <dbReference type="ARBA" id="ARBA00022670"/>
    </source>
</evidence>
<organism evidence="9 10">
    <name type="scientific">Aspergillus indologenus CBS 114.80</name>
    <dbReference type="NCBI Taxonomy" id="1450541"/>
    <lineage>
        <taxon>Eukaryota</taxon>
        <taxon>Fungi</taxon>
        <taxon>Dikarya</taxon>
        <taxon>Ascomycota</taxon>
        <taxon>Pezizomycotina</taxon>
        <taxon>Eurotiomycetes</taxon>
        <taxon>Eurotiomycetidae</taxon>
        <taxon>Eurotiales</taxon>
        <taxon>Aspergillaceae</taxon>
        <taxon>Aspergillus</taxon>
        <taxon>Aspergillus subgen. Circumdati</taxon>
    </lineage>
</organism>
<dbReference type="InterPro" id="IPR002933">
    <property type="entry name" value="Peptidase_M20"/>
</dbReference>